<feature type="transmembrane region" description="Helical" evidence="2">
    <location>
        <begin position="286"/>
        <end position="305"/>
    </location>
</feature>
<evidence type="ECO:0000259" key="3">
    <source>
        <dbReference type="PROSITE" id="PS51831"/>
    </source>
</evidence>
<dbReference type="PANTHER" id="PTHR36442">
    <property type="entry name" value="CYCLIC-DI-AMP PHOSPHODIESTERASE PGPH"/>
    <property type="match status" value="1"/>
</dbReference>
<feature type="transmembrane region" description="Helical" evidence="2">
    <location>
        <begin position="363"/>
        <end position="378"/>
    </location>
</feature>
<keyword evidence="2" id="KW-0472">Membrane</keyword>
<keyword evidence="5" id="KW-1185">Reference proteome</keyword>
<dbReference type="Pfam" id="PF07698">
    <property type="entry name" value="7TM-7TMR_HD"/>
    <property type="match status" value="1"/>
</dbReference>
<dbReference type="SMART" id="SM00471">
    <property type="entry name" value="HDc"/>
    <property type="match status" value="1"/>
</dbReference>
<dbReference type="STRING" id="1168035.SAMN05444280_11871"/>
<proteinExistence type="predicted"/>
<feature type="transmembrane region" description="Helical" evidence="2">
    <location>
        <begin position="27"/>
        <end position="45"/>
    </location>
</feature>
<dbReference type="NCBIfam" id="TIGR00277">
    <property type="entry name" value="HDIG"/>
    <property type="match status" value="1"/>
</dbReference>
<organism evidence="4 5">
    <name type="scientific">Tangfeifania diversioriginum</name>
    <dbReference type="NCBI Taxonomy" id="1168035"/>
    <lineage>
        <taxon>Bacteria</taxon>
        <taxon>Pseudomonadati</taxon>
        <taxon>Bacteroidota</taxon>
        <taxon>Bacteroidia</taxon>
        <taxon>Marinilabiliales</taxon>
        <taxon>Prolixibacteraceae</taxon>
        <taxon>Tangfeifania</taxon>
    </lineage>
</organism>
<feature type="transmembrane region" description="Helical" evidence="2">
    <location>
        <begin position="340"/>
        <end position="358"/>
    </location>
</feature>
<gene>
    <name evidence="4" type="ORF">SAMN05444280_11871</name>
</gene>
<evidence type="ECO:0000256" key="2">
    <source>
        <dbReference type="SAM" id="Phobius"/>
    </source>
</evidence>
<keyword evidence="2" id="KW-0812">Transmembrane</keyword>
<dbReference type="Proteomes" id="UP000184050">
    <property type="component" value="Unassembled WGS sequence"/>
</dbReference>
<dbReference type="InterPro" id="IPR011621">
    <property type="entry name" value="Metal-dep_PHydrolase_7TM_intra"/>
</dbReference>
<keyword evidence="2" id="KW-1133">Transmembrane helix</keyword>
<evidence type="ECO:0000313" key="5">
    <source>
        <dbReference type="Proteomes" id="UP000184050"/>
    </source>
</evidence>
<reference evidence="4 5" key="1">
    <citation type="submission" date="2016-11" db="EMBL/GenBank/DDBJ databases">
        <authorList>
            <person name="Jaros S."/>
            <person name="Januszkiewicz K."/>
            <person name="Wedrychowicz H."/>
        </authorList>
    </citation>
    <scope>NUCLEOTIDE SEQUENCE [LARGE SCALE GENOMIC DNA]</scope>
    <source>
        <strain evidence="4 5">DSM 27063</strain>
    </source>
</reference>
<dbReference type="Pfam" id="PF07697">
    <property type="entry name" value="7TMR-HDED"/>
    <property type="match status" value="1"/>
</dbReference>
<keyword evidence="1" id="KW-0175">Coiled coil</keyword>
<feature type="domain" description="HD" evidence="3">
    <location>
        <begin position="495"/>
        <end position="639"/>
    </location>
</feature>
<dbReference type="Pfam" id="PF01966">
    <property type="entry name" value="HD"/>
    <property type="match status" value="1"/>
</dbReference>
<dbReference type="InterPro" id="IPR052722">
    <property type="entry name" value="PgpH_phosphodiesterase"/>
</dbReference>
<dbReference type="PROSITE" id="PS51831">
    <property type="entry name" value="HD"/>
    <property type="match status" value="1"/>
</dbReference>
<evidence type="ECO:0000256" key="1">
    <source>
        <dbReference type="SAM" id="Coils"/>
    </source>
</evidence>
<accession>A0A1M6J0Y8</accession>
<dbReference type="InterPro" id="IPR011624">
    <property type="entry name" value="Metal-dep_PHydrolase_7TM_extra"/>
</dbReference>
<feature type="transmembrane region" description="Helical" evidence="2">
    <location>
        <begin position="407"/>
        <end position="430"/>
    </location>
</feature>
<feature type="transmembrane region" description="Helical" evidence="2">
    <location>
        <begin position="317"/>
        <end position="334"/>
    </location>
</feature>
<dbReference type="InterPro" id="IPR006675">
    <property type="entry name" value="HDIG_dom"/>
</dbReference>
<dbReference type="AlphaFoldDB" id="A0A1M6J0Y8"/>
<dbReference type="PANTHER" id="PTHR36442:SF1">
    <property type="entry name" value="CYCLIC-DI-AMP PHOSPHODIESTERASE PGPH"/>
    <property type="match status" value="1"/>
</dbReference>
<name>A0A1M6J0Y8_9BACT</name>
<dbReference type="InterPro" id="IPR006674">
    <property type="entry name" value="HD_domain"/>
</dbReference>
<dbReference type="SUPFAM" id="SSF109604">
    <property type="entry name" value="HD-domain/PDEase-like"/>
    <property type="match status" value="1"/>
</dbReference>
<evidence type="ECO:0000313" key="4">
    <source>
        <dbReference type="EMBL" id="SHJ40404.1"/>
    </source>
</evidence>
<feature type="coiled-coil region" evidence="1">
    <location>
        <begin position="644"/>
        <end position="671"/>
    </location>
</feature>
<feature type="transmembrane region" description="Helical" evidence="2">
    <location>
        <begin position="442"/>
        <end position="462"/>
    </location>
</feature>
<protein>
    <recommendedName>
        <fullName evidence="3">HD domain-containing protein</fullName>
    </recommendedName>
</protein>
<dbReference type="InterPro" id="IPR003607">
    <property type="entry name" value="HD/PDEase_dom"/>
</dbReference>
<dbReference type="EMBL" id="FQZE01000018">
    <property type="protein sequence ID" value="SHJ40404.1"/>
    <property type="molecule type" value="Genomic_DNA"/>
</dbReference>
<dbReference type="CDD" id="cd00077">
    <property type="entry name" value="HDc"/>
    <property type="match status" value="1"/>
</dbReference>
<dbReference type="Gene3D" id="1.10.3210.10">
    <property type="entry name" value="Hypothetical protein af1432"/>
    <property type="match status" value="1"/>
</dbReference>
<sequence>MFFFNAFRDYTMIMDNFLKKLKGYTRIFYWVFVFVMTAVLLYLAMPGDLKFKYEYQKGFPWKHENLVAPFDFAILKTDEEINREKEEQLQSVVPYFSFDTTLVSIQTQKLKNNWQTLVPPGDTTLDEAVLKLSHALKSFYTSGILPRAPETYNVLSGEKELKKRVGNLVVKTPLSKIHSEKTAYNAILDTISQLENEYPGLAEQLTELETEQYISANLEYDEVTTRKEMEEVTRNISTTRGMVQTGERIILQGEIVDDEKFQIMESLEASYENEKGQGIKSYMVEIGKGSLVLLFMGLLFTFMYIYRLDILHQFSKLSFMLLFLVTIVFFTNFINTFPNLSIYLVPFAIFPIIIRTFFDSRTAIFTLLIATILTGFYAPNNYEFVLMQFSAGVVAVFSLNKMHRRVHLVMAAFWVFLTYAIIYTALHVIYEGNLASYNFKMLQWFALSSVLLLLVYPLIFIFEKMFGFVSDVTLIELADTNQPLLRKMAEEAPGTFQHSMQIANLSEEIILKIGGNPFLIRAGALYHDIGKIATPEFFIENQVVGINPHDKMNYQKSAEIIIDHVKKGVKMAKKHKLPLSLVEFIATHHGTTKAQYFYLKHQEENPDKKVDNGAFIYPGPLPRSKEAAVVMIVDGIEAASRSLKEKTKENIQELVNNMVDQKIKNKQLEDSDLTFRDIKIIKETLLNKLMNIYHVRIEYPKEKNDETTVK</sequence>